<sequence length="224" mass="23532">MSKKSSIETIRQAFADFDLGPIAGRIADAKADLSRIENAIAAAQARQSEIVATKAKLTAEGAVGVALAEALLADPSTSTAEIAVESVATLEAEFEGLRSAVQELKRRHHEVEAQLDAVTMIAWESVIAAGQPLGEIVRARVDKAFNALISAYADAATVSRALRIGYEVTEDCRRVLQVAVSQGGRLVKPNTLAPASTEIASTLALIAERCSGLAMDVESPVHIG</sequence>
<protein>
    <submittedName>
        <fullName evidence="2">Uncharacterized protein</fullName>
    </submittedName>
</protein>
<dbReference type="Proteomes" id="UP000551327">
    <property type="component" value="Unassembled WGS sequence"/>
</dbReference>
<feature type="coiled-coil region" evidence="1">
    <location>
        <begin position="87"/>
        <end position="121"/>
    </location>
</feature>
<dbReference type="EMBL" id="JACLAX010000009">
    <property type="protein sequence ID" value="MBC2669653.1"/>
    <property type="molecule type" value="Genomic_DNA"/>
</dbReference>
<accession>A0A7X1FZ55</accession>
<gene>
    <name evidence="2" type="ORF">H7F53_10905</name>
</gene>
<dbReference type="AlphaFoldDB" id="A0A7X1FZ55"/>
<comment type="caution">
    <text evidence="2">The sequence shown here is derived from an EMBL/GenBank/DDBJ whole genome shotgun (WGS) entry which is preliminary data.</text>
</comment>
<proteinExistence type="predicted"/>
<evidence type="ECO:0000313" key="3">
    <source>
        <dbReference type="Proteomes" id="UP000551327"/>
    </source>
</evidence>
<name>A0A7X1FZ55_9SPHN</name>
<organism evidence="2 3">
    <name type="scientific">Novosphingobium piscinae</name>
    <dbReference type="NCBI Taxonomy" id="1507448"/>
    <lineage>
        <taxon>Bacteria</taxon>
        <taxon>Pseudomonadati</taxon>
        <taxon>Pseudomonadota</taxon>
        <taxon>Alphaproteobacteria</taxon>
        <taxon>Sphingomonadales</taxon>
        <taxon>Sphingomonadaceae</taxon>
        <taxon>Novosphingobium</taxon>
    </lineage>
</organism>
<evidence type="ECO:0000256" key="1">
    <source>
        <dbReference type="SAM" id="Coils"/>
    </source>
</evidence>
<keyword evidence="3" id="KW-1185">Reference proteome</keyword>
<dbReference type="RefSeq" id="WP_185679510.1">
    <property type="nucleotide sequence ID" value="NZ_JACLAX010000009.1"/>
</dbReference>
<reference evidence="2 3" key="1">
    <citation type="submission" date="2020-08" db="EMBL/GenBank/DDBJ databases">
        <title>The genome sequence of type strain Novosphingobium piscinae KCTC 42194.</title>
        <authorList>
            <person name="Liu Y."/>
        </authorList>
    </citation>
    <scope>NUCLEOTIDE SEQUENCE [LARGE SCALE GENOMIC DNA]</scope>
    <source>
        <strain evidence="2 3">KCTC 42194</strain>
    </source>
</reference>
<keyword evidence="1" id="KW-0175">Coiled coil</keyword>
<evidence type="ECO:0000313" key="2">
    <source>
        <dbReference type="EMBL" id="MBC2669653.1"/>
    </source>
</evidence>